<organism evidence="1">
    <name type="scientific">Agromyces sp. G08B096</name>
    <dbReference type="NCBI Taxonomy" id="3156399"/>
    <lineage>
        <taxon>Bacteria</taxon>
        <taxon>Bacillati</taxon>
        <taxon>Actinomycetota</taxon>
        <taxon>Actinomycetes</taxon>
        <taxon>Micrococcales</taxon>
        <taxon>Microbacteriaceae</taxon>
        <taxon>Agromyces</taxon>
    </lineage>
</organism>
<name>A0AAU7WAV8_9MICO</name>
<sequence>MSDMDATARVDDALLGAAPARLAHPGFEPDLSAEDWAAKFRLDDLLHVPFHFPPFEVISAANPVGRGRTNLTLVRPLVVQTDAAEPHAAFDRRESPDRNPAVSVHFAPAAYGVTAAGTYVFTFAVDAPQRCAFRPSGFAGSGTVDAPGLIRFSGRRTITVILRNVPAGQEVFAAIEQTDGASWSWFTTSIGRPPIVIGSVLQP</sequence>
<dbReference type="RefSeq" id="WP_350349763.1">
    <property type="nucleotide sequence ID" value="NZ_CP158374.1"/>
</dbReference>
<gene>
    <name evidence="1" type="ORF">ABIQ69_07645</name>
</gene>
<reference evidence="1" key="1">
    <citation type="submission" date="2024-05" db="EMBL/GenBank/DDBJ databases">
        <authorList>
            <person name="Yu L."/>
        </authorList>
    </citation>
    <scope>NUCLEOTIDE SEQUENCE</scope>
    <source>
        <strain evidence="1">G08B096</strain>
    </source>
</reference>
<proteinExistence type="predicted"/>
<protein>
    <submittedName>
        <fullName evidence="1">Uncharacterized protein</fullName>
    </submittedName>
</protein>
<evidence type="ECO:0000313" key="1">
    <source>
        <dbReference type="EMBL" id="XBX83762.1"/>
    </source>
</evidence>
<accession>A0AAU7WAV8</accession>
<dbReference type="EMBL" id="CP158374">
    <property type="protein sequence ID" value="XBX83762.1"/>
    <property type="molecule type" value="Genomic_DNA"/>
</dbReference>
<dbReference type="AlphaFoldDB" id="A0AAU7WAV8"/>